<accession>A0A6G0XF07</accession>
<comment type="caution">
    <text evidence="12">The sequence shown here is derived from an EMBL/GenBank/DDBJ whole genome shotgun (WGS) entry which is preliminary data.</text>
</comment>
<organism evidence="12 13">
    <name type="scientific">Aphanomyces euteiches</name>
    <dbReference type="NCBI Taxonomy" id="100861"/>
    <lineage>
        <taxon>Eukaryota</taxon>
        <taxon>Sar</taxon>
        <taxon>Stramenopiles</taxon>
        <taxon>Oomycota</taxon>
        <taxon>Saprolegniomycetes</taxon>
        <taxon>Saprolegniales</taxon>
        <taxon>Verrucalvaceae</taxon>
        <taxon>Aphanomyces</taxon>
    </lineage>
</organism>
<gene>
    <name evidence="12" type="ORF">Ae201684_005401</name>
</gene>
<dbReference type="InterPro" id="IPR029044">
    <property type="entry name" value="Nucleotide-diphossugar_trans"/>
</dbReference>
<dbReference type="Pfam" id="PF08407">
    <property type="entry name" value="Chitin_synth_1N"/>
    <property type="match status" value="1"/>
</dbReference>
<keyword evidence="5" id="KW-0808">Transferase</keyword>
<feature type="transmembrane region" description="Helical" evidence="10">
    <location>
        <begin position="633"/>
        <end position="652"/>
    </location>
</feature>
<evidence type="ECO:0000256" key="2">
    <source>
        <dbReference type="ARBA" id="ARBA00012543"/>
    </source>
</evidence>
<dbReference type="GO" id="GO:0006031">
    <property type="term" value="P:chitin biosynthetic process"/>
    <property type="evidence" value="ECO:0007669"/>
    <property type="project" value="TreeGrafter"/>
</dbReference>
<evidence type="ECO:0000256" key="6">
    <source>
        <dbReference type="ARBA" id="ARBA00022692"/>
    </source>
</evidence>
<dbReference type="PANTHER" id="PTHR22914">
    <property type="entry name" value="CHITIN SYNTHASE"/>
    <property type="match status" value="1"/>
</dbReference>
<dbReference type="SUPFAM" id="SSF53448">
    <property type="entry name" value="Nucleotide-diphospho-sugar transferases"/>
    <property type="match status" value="1"/>
</dbReference>
<evidence type="ECO:0000256" key="10">
    <source>
        <dbReference type="SAM" id="Phobius"/>
    </source>
</evidence>
<reference evidence="12 13" key="1">
    <citation type="submission" date="2019-07" db="EMBL/GenBank/DDBJ databases">
        <title>Genomics analysis of Aphanomyces spp. identifies a new class of oomycete effector associated with host adaptation.</title>
        <authorList>
            <person name="Gaulin E."/>
        </authorList>
    </citation>
    <scope>NUCLEOTIDE SEQUENCE [LARGE SCALE GENOMIC DNA]</scope>
    <source>
        <strain evidence="12 13">ATCC 201684</strain>
    </source>
</reference>
<keyword evidence="4" id="KW-0328">Glycosyltransferase</keyword>
<feature type="domain" description="Chitin synthase N-terminal" evidence="11">
    <location>
        <begin position="115"/>
        <end position="152"/>
    </location>
</feature>
<keyword evidence="6 10" id="KW-0812">Transmembrane</keyword>
<keyword evidence="13" id="KW-1185">Reference proteome</keyword>
<feature type="transmembrane region" description="Helical" evidence="10">
    <location>
        <begin position="562"/>
        <end position="583"/>
    </location>
</feature>
<feature type="transmembrane region" description="Helical" evidence="10">
    <location>
        <begin position="603"/>
        <end position="621"/>
    </location>
</feature>
<keyword evidence="9" id="KW-0961">Cell wall biogenesis/degradation</keyword>
<sequence length="815" mass="91481">MQQIIAKQINKSQCVCPAHVKTKLLPRSKNPKSTTVMLGGQRTSEKASYVTFNGDITPRAKQQLSATEIIKRAEKLDYYLQLAYGYAKQIEEMSPIATVSMPLVQQAWEGRGYQLPYRTSPEFTDMRYTAVRTKDPINFTNDGYELRVKEYGKTVKVFVAVTMYNEPASQLESTLQGLAKGIAYMCEQQGYDYWQHVAITVVADGRTKVNPSTLAYLQKLGGFDKQIMNEISSGMSTKVHLFESTIQLPTEVEGLFYPPVQLIFALKESNYGKLHSHLWFFNGFCEQVDPKYTVLVDVGTIPGETSVYRLIRSMERNPQIGGVAGEIAVEKPQFLNPVIAAQHFEYKVANIMDASLQSVFGFIGVLPGAFSAYRYDAIRASNGEGPLVEYFKSLTASKKELGLFVGNMYLAEDRILCFEILARKGCKWTMHYVKDAIATTDVPETLVDLIKQRRRWLNGSFFAGLFAIWNFGRVWRNTAHSIPRKCAFTIQFCYLAIQNVLNWFLLSNLFLTFYYILSLALFYRSPILLRVILTVYFVLVGSLIVFALGNKPGHRTAGFYRISSYVMGTIMLWVTAISLYALSGQVSYLDIRPDLPSCSVANWELPAGAMASIGLIFLSAFSHGEFTILASTVQYYFMLPTFVNILGIYAYSNLHDLSWGTKGIDSTGHFGGASGGTSIKQLVAIQLNTANMDISLEADKQKVSSIFSTIANCQQQSVAAEHEDVDSSFRVFRSALLLAWLLSNGAWLYFATSSISCSCYLKYLSYTVAVFNIIRFLGAIIFLGFRITRGVVECVERLAYLSSPDCLPRYRAERY</sequence>
<feature type="transmembrane region" description="Helical" evidence="10">
    <location>
        <begin position="731"/>
        <end position="751"/>
    </location>
</feature>
<dbReference type="InterPro" id="IPR004835">
    <property type="entry name" value="Chitin_synth"/>
</dbReference>
<evidence type="ECO:0000256" key="3">
    <source>
        <dbReference type="ARBA" id="ARBA00022475"/>
    </source>
</evidence>
<protein>
    <recommendedName>
        <fullName evidence="2">chitin synthase</fullName>
        <ecNumber evidence="2">2.4.1.16</ecNumber>
    </recommendedName>
</protein>
<dbReference type="GO" id="GO:0071555">
    <property type="term" value="P:cell wall organization"/>
    <property type="evidence" value="ECO:0007669"/>
    <property type="project" value="UniProtKB-KW"/>
</dbReference>
<dbReference type="Pfam" id="PF01644">
    <property type="entry name" value="Chitin_synth_1"/>
    <property type="match status" value="1"/>
</dbReference>
<dbReference type="VEuPathDB" id="FungiDB:AeMF1_017554"/>
<evidence type="ECO:0000256" key="7">
    <source>
        <dbReference type="ARBA" id="ARBA00022989"/>
    </source>
</evidence>
<dbReference type="AlphaFoldDB" id="A0A6G0XF07"/>
<dbReference type="GO" id="GO:0004100">
    <property type="term" value="F:chitin synthase activity"/>
    <property type="evidence" value="ECO:0007669"/>
    <property type="project" value="UniProtKB-EC"/>
</dbReference>
<evidence type="ECO:0000313" key="13">
    <source>
        <dbReference type="Proteomes" id="UP000481153"/>
    </source>
</evidence>
<feature type="transmembrane region" description="Helical" evidence="10">
    <location>
        <begin position="527"/>
        <end position="550"/>
    </location>
</feature>
<dbReference type="GO" id="GO:0005886">
    <property type="term" value="C:plasma membrane"/>
    <property type="evidence" value="ECO:0007669"/>
    <property type="project" value="UniProtKB-SubCell"/>
</dbReference>
<evidence type="ECO:0000256" key="8">
    <source>
        <dbReference type="ARBA" id="ARBA00023136"/>
    </source>
</evidence>
<keyword evidence="7 10" id="KW-1133">Transmembrane helix</keyword>
<evidence type="ECO:0000256" key="4">
    <source>
        <dbReference type="ARBA" id="ARBA00022676"/>
    </source>
</evidence>
<evidence type="ECO:0000256" key="5">
    <source>
        <dbReference type="ARBA" id="ARBA00022679"/>
    </source>
</evidence>
<feature type="transmembrane region" description="Helical" evidence="10">
    <location>
        <begin position="500"/>
        <end position="521"/>
    </location>
</feature>
<name>A0A6G0XF07_9STRA</name>
<evidence type="ECO:0000256" key="9">
    <source>
        <dbReference type="ARBA" id="ARBA00023316"/>
    </source>
</evidence>
<dbReference type="InterPro" id="IPR013616">
    <property type="entry name" value="Chitin_synth_N"/>
</dbReference>
<evidence type="ECO:0000259" key="11">
    <source>
        <dbReference type="Pfam" id="PF08407"/>
    </source>
</evidence>
<dbReference type="EC" id="2.4.1.16" evidence="2"/>
<feature type="transmembrane region" description="Helical" evidence="10">
    <location>
        <begin position="456"/>
        <end position="475"/>
    </location>
</feature>
<feature type="transmembrane region" description="Helical" evidence="10">
    <location>
        <begin position="763"/>
        <end position="785"/>
    </location>
</feature>
<keyword evidence="8 10" id="KW-0472">Membrane</keyword>
<evidence type="ECO:0000313" key="12">
    <source>
        <dbReference type="EMBL" id="KAF0738789.1"/>
    </source>
</evidence>
<dbReference type="PANTHER" id="PTHR22914:SF9">
    <property type="entry name" value="CHITIN SYNTHASE 1"/>
    <property type="match status" value="1"/>
</dbReference>
<keyword evidence="3" id="KW-1003">Cell membrane</keyword>
<dbReference type="EMBL" id="VJMJ01000070">
    <property type="protein sequence ID" value="KAF0738789.1"/>
    <property type="molecule type" value="Genomic_DNA"/>
</dbReference>
<dbReference type="Proteomes" id="UP000481153">
    <property type="component" value="Unassembled WGS sequence"/>
</dbReference>
<proteinExistence type="predicted"/>
<evidence type="ECO:0000256" key="1">
    <source>
        <dbReference type="ARBA" id="ARBA00004651"/>
    </source>
</evidence>
<dbReference type="CDD" id="cd04190">
    <property type="entry name" value="Chitin_synth_C"/>
    <property type="match status" value="1"/>
</dbReference>
<comment type="subcellular location">
    <subcellularLocation>
        <location evidence="1">Cell membrane</location>
        <topology evidence="1">Multi-pass membrane protein</topology>
    </subcellularLocation>
</comment>